<evidence type="ECO:0000313" key="1">
    <source>
        <dbReference type="EMBL" id="RAJ76577.1"/>
    </source>
</evidence>
<dbReference type="InterPro" id="IPR003737">
    <property type="entry name" value="GlcNAc_PI_deacetylase-related"/>
</dbReference>
<dbReference type="AlphaFoldDB" id="A0A327VQE5"/>
<reference evidence="1 2" key="1">
    <citation type="submission" date="2018-06" db="EMBL/GenBank/DDBJ databases">
        <title>Genomic Encyclopedia of Archaeal and Bacterial Type Strains, Phase II (KMG-II): from individual species to whole genera.</title>
        <authorList>
            <person name="Goeker M."/>
        </authorList>
    </citation>
    <scope>NUCLEOTIDE SEQUENCE [LARGE SCALE GENOMIC DNA]</scope>
    <source>
        <strain evidence="1 2">DSM 29821</strain>
    </source>
</reference>
<dbReference type="RefSeq" id="WP_111594302.1">
    <property type="nucleotide sequence ID" value="NZ_QLMA01000008.1"/>
</dbReference>
<gene>
    <name evidence="1" type="ORF">CLV59_10896</name>
</gene>
<dbReference type="Proteomes" id="UP000249819">
    <property type="component" value="Unassembled WGS sequence"/>
</dbReference>
<dbReference type="EMBL" id="QLMA01000008">
    <property type="protein sequence ID" value="RAJ76577.1"/>
    <property type="molecule type" value="Genomic_DNA"/>
</dbReference>
<comment type="caution">
    <text evidence="1">The sequence shown here is derived from an EMBL/GenBank/DDBJ whole genome shotgun (WGS) entry which is preliminary data.</text>
</comment>
<dbReference type="InterPro" id="IPR024078">
    <property type="entry name" value="LmbE-like_dom_sf"/>
</dbReference>
<dbReference type="SUPFAM" id="SSF102588">
    <property type="entry name" value="LmbE-like"/>
    <property type="match status" value="1"/>
</dbReference>
<name>A0A327VQE5_9BACT</name>
<organism evidence="1 2">
    <name type="scientific">Chitinophaga dinghuensis</name>
    <dbReference type="NCBI Taxonomy" id="1539050"/>
    <lineage>
        <taxon>Bacteria</taxon>
        <taxon>Pseudomonadati</taxon>
        <taxon>Bacteroidota</taxon>
        <taxon>Chitinophagia</taxon>
        <taxon>Chitinophagales</taxon>
        <taxon>Chitinophagaceae</taxon>
        <taxon>Chitinophaga</taxon>
    </lineage>
</organism>
<accession>A0A327VQE5</accession>
<protein>
    <submittedName>
        <fullName evidence="1">LmbE family N-acetylglucosaminyl deacetylase</fullName>
    </submittedName>
</protein>
<keyword evidence="2" id="KW-1185">Reference proteome</keyword>
<dbReference type="Gene3D" id="3.40.50.10320">
    <property type="entry name" value="LmbE-like"/>
    <property type="match status" value="1"/>
</dbReference>
<evidence type="ECO:0000313" key="2">
    <source>
        <dbReference type="Proteomes" id="UP000249819"/>
    </source>
</evidence>
<dbReference type="Pfam" id="PF02585">
    <property type="entry name" value="PIG-L"/>
    <property type="match status" value="1"/>
</dbReference>
<dbReference type="OrthoDB" id="9790023at2"/>
<proteinExistence type="predicted"/>
<sequence>MLPSEGSAVVIVAHPDDETLWAGGIILANPQLEWYIVSLCRKEDPDRAPKFYKVLQELDATGAMANLDDGPEQFPLPIKEVRDTIQNLLPEEHFDLILTHHPKGEYTRHRRHEETAQAVINCWCHGSIQATNLWTFAYEDGHKKYYPQAMENADILFALPEKIREKKYQLITDIYGFDKNSWEAKVTPPVEAFCTFTDKGKALDWLQKNSII</sequence>